<feature type="domain" description="Winged helix-turn helix" evidence="1">
    <location>
        <begin position="113"/>
        <end position="168"/>
    </location>
</feature>
<reference evidence="2 3" key="1">
    <citation type="submission" date="2024-01" db="EMBL/GenBank/DDBJ databases">
        <title>Seven novel Bacillus-like species.</title>
        <authorList>
            <person name="Liu G."/>
        </authorList>
    </citation>
    <scope>NUCLEOTIDE SEQUENCE [LARGE SCALE GENOMIC DNA]</scope>
    <source>
        <strain evidence="2 3">FJAT-51639</strain>
    </source>
</reference>
<dbReference type="EMBL" id="JBAWSX010000014">
    <property type="protein sequence ID" value="MEI4803424.1"/>
    <property type="molecule type" value="Genomic_DNA"/>
</dbReference>
<accession>A0ABU8FL64</accession>
<organism evidence="2 3">
    <name type="scientific">Bacillus bruguierae</name>
    <dbReference type="NCBI Taxonomy" id="3127667"/>
    <lineage>
        <taxon>Bacteria</taxon>
        <taxon>Bacillati</taxon>
        <taxon>Bacillota</taxon>
        <taxon>Bacilli</taxon>
        <taxon>Bacillales</taxon>
        <taxon>Bacillaceae</taxon>
        <taxon>Bacillus</taxon>
    </lineage>
</organism>
<comment type="caution">
    <text evidence="2">The sequence shown here is derived from an EMBL/GenBank/DDBJ whole genome shotgun (WGS) entry which is preliminary data.</text>
</comment>
<protein>
    <submittedName>
        <fullName evidence="2">Winged helix-turn-helix domain-containing protein</fullName>
    </submittedName>
</protein>
<dbReference type="InterPro" id="IPR009057">
    <property type="entry name" value="Homeodomain-like_sf"/>
</dbReference>
<proteinExistence type="predicted"/>
<dbReference type="Pfam" id="PF13551">
    <property type="entry name" value="HTH_29"/>
    <property type="match status" value="1"/>
</dbReference>
<evidence type="ECO:0000259" key="1">
    <source>
        <dbReference type="Pfam" id="PF13592"/>
    </source>
</evidence>
<gene>
    <name evidence="2" type="ORF">WAZ07_19565</name>
</gene>
<evidence type="ECO:0000313" key="3">
    <source>
        <dbReference type="Proteomes" id="UP001372526"/>
    </source>
</evidence>
<keyword evidence="3" id="KW-1185">Reference proteome</keyword>
<dbReference type="InterPro" id="IPR025959">
    <property type="entry name" value="Winged_HTH_dom"/>
</dbReference>
<dbReference type="Proteomes" id="UP001372526">
    <property type="component" value="Unassembled WGS sequence"/>
</dbReference>
<dbReference type="Pfam" id="PF13592">
    <property type="entry name" value="HTH_33"/>
    <property type="match status" value="1"/>
</dbReference>
<sequence>MKRLKITNTHDLTITDLRIQEKQESNAFFRTRIMAVRLVMQGKLGKEAAEICGIHRQSVSEYVKRFNEGGMDLLLERKMAPGRACFLTDDQQQALKEIILTSTPTDQGLGSAVSWTTPVIQEYLRRTYDIEMSNTGVLRMLWRLKLSYTRPTYTLKRADPKKQRMFRHQITLIKKNC</sequence>
<dbReference type="SUPFAM" id="SSF46689">
    <property type="entry name" value="Homeodomain-like"/>
    <property type="match status" value="1"/>
</dbReference>
<name>A0ABU8FL64_9BACI</name>
<evidence type="ECO:0000313" key="2">
    <source>
        <dbReference type="EMBL" id="MEI4803424.1"/>
    </source>
</evidence>